<evidence type="ECO:0000313" key="2">
    <source>
        <dbReference type="EMBL" id="BAJ25961.1"/>
    </source>
</evidence>
<dbReference type="Proteomes" id="UP000007076">
    <property type="component" value="Chromosome"/>
</dbReference>
<feature type="transmembrane region" description="Helical" evidence="1">
    <location>
        <begin position="54"/>
        <end position="74"/>
    </location>
</feature>
<keyword evidence="3" id="KW-1185">Reference proteome</keyword>
<evidence type="ECO:0008006" key="4">
    <source>
        <dbReference type="Google" id="ProtNLM"/>
    </source>
</evidence>
<reference evidence="2 3" key="1">
    <citation type="journal article" date="2010" name="DNA Res.">
        <title>Genome sequence of Kitasatospora setae NBRC 14216T: an evolutionary snapshot of the family Streptomycetaceae.</title>
        <authorList>
            <person name="Ichikawa N."/>
            <person name="Oguchi A."/>
            <person name="Ikeda H."/>
            <person name="Ishikawa J."/>
            <person name="Kitani S."/>
            <person name="Watanabe Y."/>
            <person name="Nakamura S."/>
            <person name="Katano Y."/>
            <person name="Kishi E."/>
            <person name="Sasagawa M."/>
            <person name="Ankai A."/>
            <person name="Fukui S."/>
            <person name="Hashimoto Y."/>
            <person name="Kamata S."/>
            <person name="Otoguro M."/>
            <person name="Tanikawa S."/>
            <person name="Nihira T."/>
            <person name="Horinouchi S."/>
            <person name="Ohnishi Y."/>
            <person name="Hayakawa M."/>
            <person name="Kuzuyama T."/>
            <person name="Arisawa A."/>
            <person name="Nomoto F."/>
            <person name="Miura H."/>
            <person name="Takahashi Y."/>
            <person name="Fujita N."/>
        </authorList>
    </citation>
    <scope>NUCLEOTIDE SEQUENCE [LARGE SCALE GENOMIC DNA]</scope>
    <source>
        <strain evidence="3">ATCC 33774 / DSM 43861 / JCM 3304 / KCC A-0304 / NBRC 14216 / KM-6054</strain>
    </source>
</reference>
<dbReference type="KEGG" id="ksk:KSE_01100"/>
<dbReference type="AlphaFoldDB" id="E4N430"/>
<feature type="transmembrane region" description="Helical" evidence="1">
    <location>
        <begin position="6"/>
        <end position="33"/>
    </location>
</feature>
<keyword evidence="1" id="KW-0472">Membrane</keyword>
<dbReference type="HOGENOM" id="CLU_2180335_0_0_11"/>
<gene>
    <name evidence="2" type="ordered locus">KSE_01100</name>
</gene>
<keyword evidence="1" id="KW-1133">Transmembrane helix</keyword>
<feature type="transmembrane region" description="Helical" evidence="1">
    <location>
        <begin position="86"/>
        <end position="104"/>
    </location>
</feature>
<protein>
    <recommendedName>
        <fullName evidence="4">Transmembrane protein</fullName>
    </recommendedName>
</protein>
<name>E4N430_KITSK</name>
<keyword evidence="1" id="KW-0812">Transmembrane</keyword>
<evidence type="ECO:0000256" key="1">
    <source>
        <dbReference type="SAM" id="Phobius"/>
    </source>
</evidence>
<organism evidence="2 3">
    <name type="scientific">Kitasatospora setae (strain ATCC 33774 / DSM 43861 / JCM 3304 / KCC A-0304 / NBRC 14216 / KM-6054)</name>
    <name type="common">Streptomyces setae</name>
    <dbReference type="NCBI Taxonomy" id="452652"/>
    <lineage>
        <taxon>Bacteria</taxon>
        <taxon>Bacillati</taxon>
        <taxon>Actinomycetota</taxon>
        <taxon>Actinomycetes</taxon>
        <taxon>Kitasatosporales</taxon>
        <taxon>Streptomycetaceae</taxon>
        <taxon>Kitasatospora</taxon>
    </lineage>
</organism>
<sequence>MGGGWWVPGLVGTVLLPVWFLGFLVLNALATFVKFGDAGCDDGSSGCMGAGPGARAAVVVLLGVVVLAVVVTWLLPCVRRLRVARWVLVAVSVLLGVVVLAVGVSRPSH</sequence>
<evidence type="ECO:0000313" key="3">
    <source>
        <dbReference type="Proteomes" id="UP000007076"/>
    </source>
</evidence>
<proteinExistence type="predicted"/>
<accession>E4N430</accession>
<dbReference type="EMBL" id="AP010968">
    <property type="protein sequence ID" value="BAJ25961.1"/>
    <property type="molecule type" value="Genomic_DNA"/>
</dbReference>